<dbReference type="RefSeq" id="WP_169791423.1">
    <property type="nucleotide sequence ID" value="NZ_CP011125.1"/>
</dbReference>
<dbReference type="InterPro" id="IPR012657">
    <property type="entry name" value="23S_rRNA-intervening_sequence"/>
</dbReference>
<reference evidence="1 2" key="1">
    <citation type="submission" date="2015-03" db="EMBL/GenBank/DDBJ databases">
        <title>Genome assembly of Sandaracinus amylolyticus DSM 53668.</title>
        <authorList>
            <person name="Sharma G."/>
            <person name="Subramanian S."/>
        </authorList>
    </citation>
    <scope>NUCLEOTIDE SEQUENCE [LARGE SCALE GENOMIC DNA]</scope>
    <source>
        <strain evidence="1 2">DSM 53668</strain>
    </source>
</reference>
<dbReference type="SUPFAM" id="SSF158446">
    <property type="entry name" value="IVS-encoded protein-like"/>
    <property type="match status" value="1"/>
</dbReference>
<accession>A0A0F6W1X8</accession>
<evidence type="ECO:0008006" key="3">
    <source>
        <dbReference type="Google" id="ProtNLM"/>
    </source>
</evidence>
<dbReference type="InterPro" id="IPR036583">
    <property type="entry name" value="23S_rRNA_IVS_sf"/>
</dbReference>
<dbReference type="STRING" id="927083.DB32_002491"/>
<dbReference type="Gene3D" id="1.20.1440.60">
    <property type="entry name" value="23S rRNA-intervening sequence"/>
    <property type="match status" value="1"/>
</dbReference>
<proteinExistence type="predicted"/>
<dbReference type="Pfam" id="PF05635">
    <property type="entry name" value="23S_rRNA_IVP"/>
    <property type="match status" value="1"/>
</dbReference>
<sequence length="108" mass="11859">MLKVYTVARQALRRIGAIASLIEKHDGDLARQMRRAATSVLLNLREGSQSQGRNRNARYWNAAGSANEVLGCLDCAEDLGYVRDVDPSLRAELSHVVGVTVRVARGPR</sequence>
<keyword evidence="2" id="KW-1185">Reference proteome</keyword>
<dbReference type="NCBIfam" id="TIGR02436">
    <property type="entry name" value="four helix bundle protein"/>
    <property type="match status" value="1"/>
</dbReference>
<dbReference type="Proteomes" id="UP000034883">
    <property type="component" value="Chromosome"/>
</dbReference>
<name>A0A0F6W1X8_9BACT</name>
<protein>
    <recommendedName>
        <fullName evidence="3">Four helix bundle protein</fullName>
    </recommendedName>
</protein>
<evidence type="ECO:0000313" key="1">
    <source>
        <dbReference type="EMBL" id="AKF05342.1"/>
    </source>
</evidence>
<gene>
    <name evidence="1" type="ORF">DB32_002491</name>
</gene>
<dbReference type="EMBL" id="CP011125">
    <property type="protein sequence ID" value="AKF05342.1"/>
    <property type="molecule type" value="Genomic_DNA"/>
</dbReference>
<dbReference type="AlphaFoldDB" id="A0A0F6W1X8"/>
<dbReference type="KEGG" id="samy:DB32_002491"/>
<organism evidence="1 2">
    <name type="scientific">Sandaracinus amylolyticus</name>
    <dbReference type="NCBI Taxonomy" id="927083"/>
    <lineage>
        <taxon>Bacteria</taxon>
        <taxon>Pseudomonadati</taxon>
        <taxon>Myxococcota</taxon>
        <taxon>Polyangia</taxon>
        <taxon>Polyangiales</taxon>
        <taxon>Sandaracinaceae</taxon>
        <taxon>Sandaracinus</taxon>
    </lineage>
</organism>
<evidence type="ECO:0000313" key="2">
    <source>
        <dbReference type="Proteomes" id="UP000034883"/>
    </source>
</evidence>